<feature type="transmembrane region" description="Helical" evidence="5">
    <location>
        <begin position="161"/>
        <end position="179"/>
    </location>
</feature>
<feature type="transmembrane region" description="Helical" evidence="5">
    <location>
        <begin position="12"/>
        <end position="34"/>
    </location>
</feature>
<keyword evidence="4 5" id="KW-0472">Membrane</keyword>
<reference evidence="7" key="1">
    <citation type="journal article" date="2020" name="ISME J.">
        <title>Gammaproteobacteria mediating utilization of methyl-, sulfur- and petroleum organic compounds in deep ocean hydrothermal plumes.</title>
        <authorList>
            <person name="Zhou Z."/>
            <person name="Liu Y."/>
            <person name="Pan J."/>
            <person name="Cron B.R."/>
            <person name="Toner B.M."/>
            <person name="Anantharaman K."/>
            <person name="Breier J.A."/>
            <person name="Dick G.J."/>
            <person name="Li M."/>
        </authorList>
    </citation>
    <scope>NUCLEOTIDE SEQUENCE</scope>
    <source>
        <strain evidence="7">SZUA-1435</strain>
    </source>
</reference>
<dbReference type="GO" id="GO:0004222">
    <property type="term" value="F:metalloendopeptidase activity"/>
    <property type="evidence" value="ECO:0007669"/>
    <property type="project" value="InterPro"/>
</dbReference>
<evidence type="ECO:0000313" key="8">
    <source>
        <dbReference type="Proteomes" id="UP000605805"/>
    </source>
</evidence>
<evidence type="ECO:0000256" key="2">
    <source>
        <dbReference type="ARBA" id="ARBA00022692"/>
    </source>
</evidence>
<comment type="subcellular location">
    <subcellularLocation>
        <location evidence="1">Endomembrane system</location>
        <topology evidence="1">Multi-pass membrane protein</topology>
    </subcellularLocation>
</comment>
<dbReference type="GO" id="GO:0005737">
    <property type="term" value="C:cytoplasm"/>
    <property type="evidence" value="ECO:0007669"/>
    <property type="project" value="TreeGrafter"/>
</dbReference>
<evidence type="ECO:0000256" key="4">
    <source>
        <dbReference type="ARBA" id="ARBA00023136"/>
    </source>
</evidence>
<dbReference type="SUPFAM" id="SSF50156">
    <property type="entry name" value="PDZ domain-like"/>
    <property type="match status" value="1"/>
</dbReference>
<dbReference type="PANTHER" id="PTHR13325">
    <property type="entry name" value="PROTEASE M50 MEMBRANE-BOUND TRANSCRIPTION FACTOR SITE 2 PROTEASE"/>
    <property type="match status" value="1"/>
</dbReference>
<feature type="domain" description="Peptidase M50" evidence="6">
    <location>
        <begin position="134"/>
        <end position="424"/>
    </location>
</feature>
<keyword evidence="2 5" id="KW-0812">Transmembrane</keyword>
<dbReference type="InterPro" id="IPR001193">
    <property type="entry name" value="MBTPS2"/>
</dbReference>
<dbReference type="InterPro" id="IPR008915">
    <property type="entry name" value="Peptidase_M50"/>
</dbReference>
<sequence>MCSNIALPGLNVMGNALTALMLFMVITSLLAIATRGRDIRVFGKRITFTIGGVLVFLGSERKAKKIGGIERRLAYLAISVLGLGMILFYTSFLPMIVDFIRKFILFSIGAINVRPQPPIIPVPLLLQYTDVLIYIAVSIGIGVAAHEIMHAIIALKEGIHVKSWGFGILFLFPIAFVELDEESYRRAPPLTKLTVLCAGVLANAIIALGAILGLLATSYYMHALSVEPAVVIDDIDCGICKQALYADRNATLINAMTMRSIDTCPAKLAGISPGSIVVLVNGSAIHTINDLANIIRNSNLNSTLILRLCTSEGACRDVAIRFIYHIQLDERLGRVAFYRVHNGNITPCIGVKLVQSKAVFNNGVAYIPPQLWILETLQYYLSFLFMVNFSLYVLNSIPLLITDGSRVLEVLSERSKLLSKMIKYRIVDLVNIVIIGTAIIIATYVLLSR</sequence>
<dbReference type="Pfam" id="PF02163">
    <property type="entry name" value="Peptidase_M50"/>
    <property type="match status" value="1"/>
</dbReference>
<dbReference type="EMBL" id="DQTV01000005">
    <property type="protein sequence ID" value="HIP56477.1"/>
    <property type="molecule type" value="Genomic_DNA"/>
</dbReference>
<keyword evidence="3 5" id="KW-1133">Transmembrane helix</keyword>
<feature type="transmembrane region" description="Helical" evidence="5">
    <location>
        <begin position="191"/>
        <end position="215"/>
    </location>
</feature>
<dbReference type="GO" id="GO:0031293">
    <property type="term" value="P:membrane protein intracellular domain proteolysis"/>
    <property type="evidence" value="ECO:0007669"/>
    <property type="project" value="TreeGrafter"/>
</dbReference>
<feature type="transmembrane region" description="Helical" evidence="5">
    <location>
        <begin position="131"/>
        <end position="149"/>
    </location>
</feature>
<evidence type="ECO:0000259" key="6">
    <source>
        <dbReference type="Pfam" id="PF02163"/>
    </source>
</evidence>
<comment type="caution">
    <text evidence="7">The sequence shown here is derived from an EMBL/GenBank/DDBJ whole genome shotgun (WGS) entry which is preliminary data.</text>
</comment>
<name>A0A832YYI8_9CREN</name>
<dbReference type="PANTHER" id="PTHR13325:SF3">
    <property type="entry name" value="MEMBRANE-BOUND TRANSCRIPTION FACTOR SITE-2 PROTEASE"/>
    <property type="match status" value="1"/>
</dbReference>
<dbReference type="InterPro" id="IPR036034">
    <property type="entry name" value="PDZ_sf"/>
</dbReference>
<dbReference type="GO" id="GO:0012505">
    <property type="term" value="C:endomembrane system"/>
    <property type="evidence" value="ECO:0007669"/>
    <property type="project" value="UniProtKB-SubCell"/>
</dbReference>
<accession>A0A832YYI8</accession>
<protein>
    <recommendedName>
        <fullName evidence="6">Peptidase M50 domain-containing protein</fullName>
    </recommendedName>
</protein>
<feature type="transmembrane region" description="Helical" evidence="5">
    <location>
        <begin position="422"/>
        <end position="447"/>
    </location>
</feature>
<gene>
    <name evidence="7" type="ORF">EYH02_00155</name>
</gene>
<evidence type="ECO:0000313" key="7">
    <source>
        <dbReference type="EMBL" id="HIP56477.1"/>
    </source>
</evidence>
<dbReference type="GO" id="GO:0016020">
    <property type="term" value="C:membrane"/>
    <property type="evidence" value="ECO:0007669"/>
    <property type="project" value="InterPro"/>
</dbReference>
<dbReference type="Proteomes" id="UP000605805">
    <property type="component" value="Unassembled WGS sequence"/>
</dbReference>
<dbReference type="AlphaFoldDB" id="A0A832YYI8"/>
<feature type="transmembrane region" description="Helical" evidence="5">
    <location>
        <begin position="73"/>
        <end position="97"/>
    </location>
</feature>
<organism evidence="7 8">
    <name type="scientific">Ignisphaera aggregans</name>
    <dbReference type="NCBI Taxonomy" id="334771"/>
    <lineage>
        <taxon>Archaea</taxon>
        <taxon>Thermoproteota</taxon>
        <taxon>Thermoprotei</taxon>
        <taxon>Desulfurococcales</taxon>
        <taxon>Desulfurococcaceae</taxon>
        <taxon>Ignisphaera</taxon>
    </lineage>
</organism>
<feature type="transmembrane region" description="Helical" evidence="5">
    <location>
        <begin position="379"/>
        <end position="402"/>
    </location>
</feature>
<evidence type="ECO:0000256" key="1">
    <source>
        <dbReference type="ARBA" id="ARBA00004127"/>
    </source>
</evidence>
<proteinExistence type="predicted"/>
<evidence type="ECO:0000256" key="3">
    <source>
        <dbReference type="ARBA" id="ARBA00022989"/>
    </source>
</evidence>
<evidence type="ECO:0000256" key="5">
    <source>
        <dbReference type="SAM" id="Phobius"/>
    </source>
</evidence>